<proteinExistence type="predicted"/>
<name>A0A8J4F502_9CHLO</name>
<evidence type="ECO:0000256" key="1">
    <source>
        <dbReference type="SAM" id="MobiDB-lite"/>
    </source>
</evidence>
<organism evidence="2 3">
    <name type="scientific">Volvox africanus</name>
    <dbReference type="NCBI Taxonomy" id="51714"/>
    <lineage>
        <taxon>Eukaryota</taxon>
        <taxon>Viridiplantae</taxon>
        <taxon>Chlorophyta</taxon>
        <taxon>core chlorophytes</taxon>
        <taxon>Chlorophyceae</taxon>
        <taxon>CS clade</taxon>
        <taxon>Chlamydomonadales</taxon>
        <taxon>Volvocaceae</taxon>
        <taxon>Volvox</taxon>
    </lineage>
</organism>
<evidence type="ECO:0000313" key="2">
    <source>
        <dbReference type="EMBL" id="GIL60041.1"/>
    </source>
</evidence>
<evidence type="ECO:0000313" key="3">
    <source>
        <dbReference type="Proteomes" id="UP000747399"/>
    </source>
</evidence>
<dbReference type="Proteomes" id="UP000747399">
    <property type="component" value="Unassembled WGS sequence"/>
</dbReference>
<gene>
    <name evidence="2" type="ORF">Vafri_14663</name>
</gene>
<accession>A0A8J4F502</accession>
<feature type="region of interest" description="Disordered" evidence="1">
    <location>
        <begin position="241"/>
        <end position="263"/>
    </location>
</feature>
<protein>
    <submittedName>
        <fullName evidence="2">Uncharacterized protein</fullName>
    </submittedName>
</protein>
<feature type="compositionally biased region" description="Low complexity" evidence="1">
    <location>
        <begin position="163"/>
        <end position="174"/>
    </location>
</feature>
<comment type="caution">
    <text evidence="2">The sequence shown here is derived from an EMBL/GenBank/DDBJ whole genome shotgun (WGS) entry which is preliminary data.</text>
</comment>
<dbReference type="AlphaFoldDB" id="A0A8J4F502"/>
<dbReference type="EMBL" id="BNCO01000038">
    <property type="protein sequence ID" value="GIL60041.1"/>
    <property type="molecule type" value="Genomic_DNA"/>
</dbReference>
<reference evidence="2" key="1">
    <citation type="journal article" date="2021" name="Proc. Natl. Acad. Sci. U.S.A.">
        <title>Three genomes in the algal genus Volvox reveal the fate of a haploid sex-determining region after a transition to homothallism.</title>
        <authorList>
            <person name="Yamamoto K."/>
            <person name="Hamaji T."/>
            <person name="Kawai-Toyooka H."/>
            <person name="Matsuzaki R."/>
            <person name="Takahashi F."/>
            <person name="Nishimura Y."/>
            <person name="Kawachi M."/>
            <person name="Noguchi H."/>
            <person name="Minakuchi Y."/>
            <person name="Umen J.G."/>
            <person name="Toyoda A."/>
            <person name="Nozaki H."/>
        </authorList>
    </citation>
    <scope>NUCLEOTIDE SEQUENCE</scope>
    <source>
        <strain evidence="2">NIES-3780</strain>
    </source>
</reference>
<feature type="region of interest" description="Disordered" evidence="1">
    <location>
        <begin position="157"/>
        <end position="179"/>
    </location>
</feature>
<keyword evidence="3" id="KW-1185">Reference proteome</keyword>
<sequence length="354" mass="38811">MNNEGQNFSYAHGNVTIFQPSNNIIQIDATKSNMIVIEVCKAVLLMGSTASVVVGRSTYTSDSDLTNILTRNLKTCDVDFVCVPSDDMPGEPRVTASFHKLVSFLDGVLAGTINPYTNNHVYPPCQLTACKPFKALNCLTYTCHVLFDESRLPLSEISNPHMSGQSHGSQQQSQRHPASCKKTAMTLPAMVGFIKSTPEGEMQEDIVKEASTTFSTLEVGLMKKVCDECFPVGSDGCSTLRQKDYDPSSQKGKGAAGKDGNPRVLIPQDIDNAKYIKLACILATGRFVRQVLELGTQYPHVLLHLYIVHRCNFKASASSTFVPYEPYASPGEVLKAVNRRPANDYNNKKRTCVV</sequence>